<dbReference type="EMBL" id="CAJNDS010002380">
    <property type="protein sequence ID" value="CAE7456096.1"/>
    <property type="molecule type" value="Genomic_DNA"/>
</dbReference>
<gene>
    <name evidence="1" type="primary">tam</name>
    <name evidence="1" type="ORF">SNAT2548_LOCUS25137</name>
</gene>
<protein>
    <submittedName>
        <fullName evidence="1">Tam protein</fullName>
    </submittedName>
</protein>
<dbReference type="Gene3D" id="3.40.50.150">
    <property type="entry name" value="Vaccinia Virus protein VP39"/>
    <property type="match status" value="1"/>
</dbReference>
<proteinExistence type="predicted"/>
<keyword evidence="2" id="KW-1185">Reference proteome</keyword>
<dbReference type="InterPro" id="IPR029063">
    <property type="entry name" value="SAM-dependent_MTases_sf"/>
</dbReference>
<name>A0A812RU52_9DINO</name>
<dbReference type="SUPFAM" id="SSF53335">
    <property type="entry name" value="S-adenosyl-L-methionine-dependent methyltransferases"/>
    <property type="match status" value="1"/>
</dbReference>
<reference evidence="1" key="1">
    <citation type="submission" date="2021-02" db="EMBL/GenBank/DDBJ databases">
        <authorList>
            <person name="Dougan E. K."/>
            <person name="Rhodes N."/>
            <person name="Thang M."/>
            <person name="Chan C."/>
        </authorList>
    </citation>
    <scope>NUCLEOTIDE SEQUENCE</scope>
</reference>
<comment type="caution">
    <text evidence="1">The sequence shown here is derived from an EMBL/GenBank/DDBJ whole genome shotgun (WGS) entry which is preliminary data.</text>
</comment>
<dbReference type="Proteomes" id="UP000604046">
    <property type="component" value="Unassembled WGS sequence"/>
</dbReference>
<dbReference type="OrthoDB" id="411921at2759"/>
<evidence type="ECO:0000313" key="1">
    <source>
        <dbReference type="EMBL" id="CAE7456096.1"/>
    </source>
</evidence>
<accession>A0A812RU52</accession>
<sequence length="151" mass="16473">MLLAHHQIWCNGRNLARHLVSAEDHIIEIGSSLGHCTEVLHARAADVLGLDVSVAQLAESRRRVPGAEFEFLDVFEEPDRLAALPAAARCTKVFLDIGGDRQKVQVLNAIGILRRCLQRARLIVVKSEELHAAMASWMGCTGNGEGILVCS</sequence>
<evidence type="ECO:0000313" key="2">
    <source>
        <dbReference type="Proteomes" id="UP000604046"/>
    </source>
</evidence>
<organism evidence="1 2">
    <name type="scientific">Symbiodinium natans</name>
    <dbReference type="NCBI Taxonomy" id="878477"/>
    <lineage>
        <taxon>Eukaryota</taxon>
        <taxon>Sar</taxon>
        <taxon>Alveolata</taxon>
        <taxon>Dinophyceae</taxon>
        <taxon>Suessiales</taxon>
        <taxon>Symbiodiniaceae</taxon>
        <taxon>Symbiodinium</taxon>
    </lineage>
</organism>
<dbReference type="AlphaFoldDB" id="A0A812RU52"/>